<sequence length="77" mass="8615">MYEHDGKYVVMTIFFGIMGLVLWLLPLIGVCISLLCIILSIKSLNRKSTIIMKGSLVLGVVGFFLSFINSILIYVMN</sequence>
<evidence type="ECO:0000256" key="1">
    <source>
        <dbReference type="SAM" id="Phobius"/>
    </source>
</evidence>
<evidence type="ECO:0000313" key="2">
    <source>
        <dbReference type="EMBL" id="TCT12104.1"/>
    </source>
</evidence>
<dbReference type="RefSeq" id="WP_132253998.1">
    <property type="nucleotide sequence ID" value="NZ_SMAL01000014.1"/>
</dbReference>
<dbReference type="OrthoDB" id="9972511at2"/>
<accession>A0A4R3ME92</accession>
<keyword evidence="1" id="KW-0472">Membrane</keyword>
<proteinExistence type="predicted"/>
<gene>
    <name evidence="2" type="ORF">EDC18_1143</name>
</gene>
<keyword evidence="1" id="KW-0812">Transmembrane</keyword>
<feature type="transmembrane region" description="Helical" evidence="1">
    <location>
        <begin position="50"/>
        <end position="76"/>
    </location>
</feature>
<protein>
    <recommendedName>
        <fullName evidence="4">DUF4190 domain-containing protein</fullName>
    </recommendedName>
</protein>
<dbReference type="Proteomes" id="UP000294902">
    <property type="component" value="Unassembled WGS sequence"/>
</dbReference>
<keyword evidence="1" id="KW-1133">Transmembrane helix</keyword>
<evidence type="ECO:0000313" key="3">
    <source>
        <dbReference type="Proteomes" id="UP000294902"/>
    </source>
</evidence>
<evidence type="ECO:0008006" key="4">
    <source>
        <dbReference type="Google" id="ProtNLM"/>
    </source>
</evidence>
<comment type="caution">
    <text evidence="2">The sequence shown here is derived from an EMBL/GenBank/DDBJ whole genome shotgun (WGS) entry which is preliminary data.</text>
</comment>
<feature type="transmembrane region" description="Helical" evidence="1">
    <location>
        <begin position="12"/>
        <end position="38"/>
    </location>
</feature>
<name>A0A4R3ME92_9FIRM</name>
<organism evidence="2 3">
    <name type="scientific">Natranaerovirga pectinivora</name>
    <dbReference type="NCBI Taxonomy" id="682400"/>
    <lineage>
        <taxon>Bacteria</taxon>
        <taxon>Bacillati</taxon>
        <taxon>Bacillota</taxon>
        <taxon>Clostridia</taxon>
        <taxon>Lachnospirales</taxon>
        <taxon>Natranaerovirgaceae</taxon>
        <taxon>Natranaerovirga</taxon>
    </lineage>
</organism>
<reference evidence="2 3" key="1">
    <citation type="submission" date="2019-03" db="EMBL/GenBank/DDBJ databases">
        <title>Genomic Encyclopedia of Type Strains, Phase IV (KMG-IV): sequencing the most valuable type-strain genomes for metagenomic binning, comparative biology and taxonomic classification.</title>
        <authorList>
            <person name="Goeker M."/>
        </authorList>
    </citation>
    <scope>NUCLEOTIDE SEQUENCE [LARGE SCALE GENOMIC DNA]</scope>
    <source>
        <strain evidence="2 3">DSM 24629</strain>
    </source>
</reference>
<dbReference type="EMBL" id="SMAL01000014">
    <property type="protein sequence ID" value="TCT12104.1"/>
    <property type="molecule type" value="Genomic_DNA"/>
</dbReference>
<keyword evidence="3" id="KW-1185">Reference proteome</keyword>
<dbReference type="AlphaFoldDB" id="A0A4R3ME92"/>